<evidence type="ECO:0000256" key="3">
    <source>
        <dbReference type="ARBA" id="ARBA00022723"/>
    </source>
</evidence>
<evidence type="ECO:0000256" key="1">
    <source>
        <dbReference type="ARBA" id="ARBA00022448"/>
    </source>
</evidence>
<evidence type="ECO:0000256" key="5">
    <source>
        <dbReference type="ARBA" id="ARBA00023004"/>
    </source>
</evidence>
<evidence type="ECO:0000256" key="7">
    <source>
        <dbReference type="SAM" id="MobiDB-lite"/>
    </source>
</evidence>
<keyword evidence="1" id="KW-0813">Transport</keyword>
<evidence type="ECO:0000256" key="6">
    <source>
        <dbReference type="PROSITE-ProRule" id="PRU00433"/>
    </source>
</evidence>
<dbReference type="InterPro" id="IPR036909">
    <property type="entry name" value="Cyt_c-like_dom_sf"/>
</dbReference>
<comment type="caution">
    <text evidence="9">The sequence shown here is derived from an EMBL/GenBank/DDBJ whole genome shotgun (WGS) entry which is preliminary data.</text>
</comment>
<dbReference type="SUPFAM" id="SSF46626">
    <property type="entry name" value="Cytochrome c"/>
    <property type="match status" value="1"/>
</dbReference>
<dbReference type="InterPro" id="IPR051459">
    <property type="entry name" value="Cytochrome_c-type_DH"/>
</dbReference>
<evidence type="ECO:0000259" key="8">
    <source>
        <dbReference type="PROSITE" id="PS51007"/>
    </source>
</evidence>
<dbReference type="OrthoDB" id="9811281at2"/>
<reference evidence="9 10" key="1">
    <citation type="submission" date="2019-03" db="EMBL/GenBank/DDBJ databases">
        <title>Genomic Encyclopedia of Type Strains, Phase IV (KMG-IV): sequencing the most valuable type-strain genomes for metagenomic binning, comparative biology and taxonomic classification.</title>
        <authorList>
            <person name="Goeker M."/>
        </authorList>
    </citation>
    <scope>NUCLEOTIDE SEQUENCE [LARGE SCALE GENOMIC DNA]</scope>
    <source>
        <strain evidence="9 10">DSM 16326</strain>
    </source>
</reference>
<dbReference type="Pfam" id="PF13442">
    <property type="entry name" value="Cytochrome_CBB3"/>
    <property type="match status" value="1"/>
</dbReference>
<dbReference type="InterPro" id="IPR009056">
    <property type="entry name" value="Cyt_c-like_dom"/>
</dbReference>
<evidence type="ECO:0000313" key="10">
    <source>
        <dbReference type="Proteomes" id="UP000294914"/>
    </source>
</evidence>
<dbReference type="InterPro" id="IPR008168">
    <property type="entry name" value="Cyt_C_IC"/>
</dbReference>
<keyword evidence="5 6" id="KW-0408">Iron</keyword>
<dbReference type="PANTHER" id="PTHR35008">
    <property type="entry name" value="BLL4482 PROTEIN-RELATED"/>
    <property type="match status" value="1"/>
</dbReference>
<keyword evidence="4" id="KW-0249">Electron transport</keyword>
<gene>
    <name evidence="9" type="ORF">EDC23_0612</name>
</gene>
<keyword evidence="10" id="KW-1185">Reference proteome</keyword>
<keyword evidence="2 6" id="KW-0349">Heme</keyword>
<dbReference type="PROSITE" id="PS51007">
    <property type="entry name" value="CYTC"/>
    <property type="match status" value="1"/>
</dbReference>
<evidence type="ECO:0000256" key="4">
    <source>
        <dbReference type="ARBA" id="ARBA00022982"/>
    </source>
</evidence>
<feature type="compositionally biased region" description="Polar residues" evidence="7">
    <location>
        <begin position="40"/>
        <end position="55"/>
    </location>
</feature>
<dbReference type="GO" id="GO:0009055">
    <property type="term" value="F:electron transfer activity"/>
    <property type="evidence" value="ECO:0007669"/>
    <property type="project" value="InterPro"/>
</dbReference>
<feature type="domain" description="Cytochrome c" evidence="8">
    <location>
        <begin position="67"/>
        <end position="160"/>
    </location>
</feature>
<evidence type="ECO:0000256" key="2">
    <source>
        <dbReference type="ARBA" id="ARBA00022617"/>
    </source>
</evidence>
<dbReference type="PANTHER" id="PTHR35008:SF4">
    <property type="entry name" value="BLL4482 PROTEIN"/>
    <property type="match status" value="1"/>
</dbReference>
<dbReference type="Proteomes" id="UP000294914">
    <property type="component" value="Unassembled WGS sequence"/>
</dbReference>
<dbReference type="EMBL" id="SOQX01000001">
    <property type="protein sequence ID" value="TDY04239.1"/>
    <property type="molecule type" value="Genomic_DNA"/>
</dbReference>
<dbReference type="AlphaFoldDB" id="A0A4R8J213"/>
<feature type="region of interest" description="Disordered" evidence="7">
    <location>
        <begin position="40"/>
        <end position="62"/>
    </location>
</feature>
<proteinExistence type="predicted"/>
<dbReference type="GO" id="GO:0005506">
    <property type="term" value="F:iron ion binding"/>
    <property type="evidence" value="ECO:0007669"/>
    <property type="project" value="InterPro"/>
</dbReference>
<organism evidence="9 10">
    <name type="scientific">Thiohalophilus thiocyanatoxydans</name>
    <dbReference type="NCBI Taxonomy" id="381308"/>
    <lineage>
        <taxon>Bacteria</taxon>
        <taxon>Pseudomonadati</taxon>
        <taxon>Pseudomonadota</taxon>
        <taxon>Gammaproteobacteria</taxon>
        <taxon>Thiohalomonadales</taxon>
        <taxon>Thiohalophilaceae</taxon>
        <taxon>Thiohalophilus</taxon>
    </lineage>
</organism>
<name>A0A4R8J213_9GAMM</name>
<dbReference type="PRINTS" id="PR00605">
    <property type="entry name" value="CYTCHROMECIC"/>
</dbReference>
<sequence>MKSSVVLNKVKYRGIKMPAIYTIVVLGIVVSLGLAGCDNSASSNSQPQATQSASTEADIPPRNQDMQQILRGGRIYQQNCATCHGKLAQGAENWRQRDEEGKFPPPPLDGSAHTWHHPTAQLIEVIKNGTLDRGGNMPAWKDQLSEQDIVDVLAWIKAQWPDEIYARWYRNDQRAKNR</sequence>
<dbReference type="GO" id="GO:0020037">
    <property type="term" value="F:heme binding"/>
    <property type="evidence" value="ECO:0007669"/>
    <property type="project" value="InterPro"/>
</dbReference>
<accession>A0A4R8J213</accession>
<dbReference type="Gene3D" id="1.10.760.10">
    <property type="entry name" value="Cytochrome c-like domain"/>
    <property type="match status" value="1"/>
</dbReference>
<evidence type="ECO:0000313" key="9">
    <source>
        <dbReference type="EMBL" id="TDY04239.1"/>
    </source>
</evidence>
<protein>
    <submittedName>
        <fullName evidence="9">Cbb3-type cytochrome c oxidase subunit III</fullName>
    </submittedName>
</protein>
<keyword evidence="3 6" id="KW-0479">Metal-binding</keyword>